<dbReference type="InterPro" id="IPR037066">
    <property type="entry name" value="Plug_dom_sf"/>
</dbReference>
<evidence type="ECO:0000256" key="9">
    <source>
        <dbReference type="RuleBase" id="RU003357"/>
    </source>
</evidence>
<keyword evidence="13" id="KW-0675">Receptor</keyword>
<proteinExistence type="inferred from homology"/>
<comment type="subcellular location">
    <subcellularLocation>
        <location evidence="1 8">Cell outer membrane</location>
        <topology evidence="1 8">Multi-pass membrane protein</topology>
    </subcellularLocation>
</comment>
<dbReference type="InterPro" id="IPR012910">
    <property type="entry name" value="Plug_dom"/>
</dbReference>
<evidence type="ECO:0000313" key="14">
    <source>
        <dbReference type="Proteomes" id="UP001430149"/>
    </source>
</evidence>
<organism evidence="13 14">
    <name type="scientific">Dyella flava</name>
    <dbReference type="NCBI Taxonomy" id="1920170"/>
    <lineage>
        <taxon>Bacteria</taxon>
        <taxon>Pseudomonadati</taxon>
        <taxon>Pseudomonadota</taxon>
        <taxon>Gammaproteobacteria</taxon>
        <taxon>Lysobacterales</taxon>
        <taxon>Rhodanobacteraceae</taxon>
        <taxon>Dyella</taxon>
    </lineage>
</organism>
<feature type="signal peptide" evidence="10">
    <location>
        <begin position="1"/>
        <end position="25"/>
    </location>
</feature>
<dbReference type="PANTHER" id="PTHR30069">
    <property type="entry name" value="TONB-DEPENDENT OUTER MEMBRANE RECEPTOR"/>
    <property type="match status" value="1"/>
</dbReference>
<dbReference type="Proteomes" id="UP001430149">
    <property type="component" value="Unassembled WGS sequence"/>
</dbReference>
<dbReference type="EMBL" id="JADIKE010000039">
    <property type="protein sequence ID" value="MBM7127531.1"/>
    <property type="molecule type" value="Genomic_DNA"/>
</dbReference>
<dbReference type="InterPro" id="IPR036942">
    <property type="entry name" value="Beta-barrel_TonB_sf"/>
</dbReference>
<feature type="chain" id="PRO_5046227791" evidence="10">
    <location>
        <begin position="26"/>
        <end position="730"/>
    </location>
</feature>
<comment type="caution">
    <text evidence="13">The sequence shown here is derived from an EMBL/GenBank/DDBJ whole genome shotgun (WGS) entry which is preliminary data.</text>
</comment>
<evidence type="ECO:0000256" key="6">
    <source>
        <dbReference type="ARBA" id="ARBA00023136"/>
    </source>
</evidence>
<evidence type="ECO:0000256" key="1">
    <source>
        <dbReference type="ARBA" id="ARBA00004571"/>
    </source>
</evidence>
<dbReference type="PROSITE" id="PS52016">
    <property type="entry name" value="TONB_DEPENDENT_REC_3"/>
    <property type="match status" value="1"/>
</dbReference>
<name>A0ABS2K8L1_9GAMM</name>
<keyword evidence="10" id="KW-0732">Signal</keyword>
<dbReference type="Gene3D" id="2.170.130.10">
    <property type="entry name" value="TonB-dependent receptor, plug domain"/>
    <property type="match status" value="1"/>
</dbReference>
<evidence type="ECO:0000256" key="10">
    <source>
        <dbReference type="SAM" id="SignalP"/>
    </source>
</evidence>
<keyword evidence="6 8" id="KW-0472">Membrane</keyword>
<comment type="similarity">
    <text evidence="8 9">Belongs to the TonB-dependent receptor family.</text>
</comment>
<feature type="domain" description="TonB-dependent receptor-like beta-barrel" evidence="11">
    <location>
        <begin position="243"/>
        <end position="700"/>
    </location>
</feature>
<dbReference type="SUPFAM" id="SSF56935">
    <property type="entry name" value="Porins"/>
    <property type="match status" value="1"/>
</dbReference>
<protein>
    <submittedName>
        <fullName evidence="13">TonB-dependent receptor</fullName>
    </submittedName>
</protein>
<evidence type="ECO:0000256" key="7">
    <source>
        <dbReference type="ARBA" id="ARBA00023237"/>
    </source>
</evidence>
<accession>A0ABS2K8L1</accession>
<evidence type="ECO:0000256" key="4">
    <source>
        <dbReference type="ARBA" id="ARBA00022692"/>
    </source>
</evidence>
<feature type="domain" description="TonB-dependent receptor plug" evidence="12">
    <location>
        <begin position="96"/>
        <end position="180"/>
    </location>
</feature>
<dbReference type="InterPro" id="IPR000531">
    <property type="entry name" value="Beta-barrel_TonB"/>
</dbReference>
<keyword evidence="2 8" id="KW-0813">Transport</keyword>
<keyword evidence="5 9" id="KW-0798">TonB box</keyword>
<evidence type="ECO:0000313" key="13">
    <source>
        <dbReference type="EMBL" id="MBM7127531.1"/>
    </source>
</evidence>
<sequence>MLPLRRAVLPLAVLMSLTSVPSAFAQDDASQSQGLNQSQGAKKATNLEAVNVIANDWRKYLKAKLMYQMPEVDGPKITVTKKTTVTHLDNQPTVIGNNLNQVFARTPGVLVSEQPTPTQFNFSYRGIGNPQESEFVLVMQDGIPLEGDWIGFPTLYAFPMTQSLADVQLIRGGSSLMYGPEPEPVINLVSKRPAPGTPLTVSTENVVGEHGLLSNYNVIERNQGAWAFRADAGYVHSDGTRADDGSQNRQTDLYLAYKPDEHQQWWIDFHAISTVSGNPGLLSYTQWQQDPRTVTTPYNRNWVNRDQLVLGHTRDLGHNWSLEAKLWFTYQDLVSRTANAQLPGQPPPSSTTLQDEAFRTYGTDIRLRKNWGQGNAFTVGTVLYHGNDPFRQWSSPDLMVARDDHSGTQILNENRNSQYESLFAENVFRLPHRIHFVPSVRLENERIAVDETVRPPFLSRPLINEADSRHLPLFGLGLGNDFGHGNETYFNVSQGWRPLRYFDIASPFSNLLPGHAAQLSKSVSWEAGVHGAPVTGLYYDVSVFWVDFKNRLETEYINEIDTIEVNTGDTRSRGLEAQLDYDFFAPTQWATQGQHLEAFFNASLLNARYTASSIPGQVGKTPAFSPDYLLKTGITWRNERVKLSLTAVSSAAQYWQDSDQSYGSGETFMPARIPAYTVVDLASDWQLNHSLRLLAGISNLGNRHYFDRVWDNGLEPAFGRTWYTGFALTY</sequence>
<evidence type="ECO:0000256" key="3">
    <source>
        <dbReference type="ARBA" id="ARBA00022452"/>
    </source>
</evidence>
<keyword evidence="14" id="KW-1185">Reference proteome</keyword>
<gene>
    <name evidence="13" type="ORF">ISP19_19310</name>
</gene>
<evidence type="ECO:0000259" key="11">
    <source>
        <dbReference type="Pfam" id="PF00593"/>
    </source>
</evidence>
<evidence type="ECO:0000256" key="8">
    <source>
        <dbReference type="PROSITE-ProRule" id="PRU01360"/>
    </source>
</evidence>
<reference evidence="13" key="1">
    <citation type="submission" date="2020-10" db="EMBL/GenBank/DDBJ databases">
        <title>Phylogeny of dyella-like bacteria.</title>
        <authorList>
            <person name="Fu J."/>
        </authorList>
    </citation>
    <scope>NUCLEOTIDE SEQUENCE</scope>
    <source>
        <strain evidence="13">DHOC52</strain>
    </source>
</reference>
<dbReference type="Gene3D" id="2.40.170.20">
    <property type="entry name" value="TonB-dependent receptor, beta-barrel domain"/>
    <property type="match status" value="1"/>
</dbReference>
<dbReference type="Pfam" id="PF07715">
    <property type="entry name" value="Plug"/>
    <property type="match status" value="1"/>
</dbReference>
<dbReference type="InterPro" id="IPR039426">
    <property type="entry name" value="TonB-dep_rcpt-like"/>
</dbReference>
<dbReference type="PANTHER" id="PTHR30069:SF28">
    <property type="entry name" value="TONB-DEPENDENT RECEPTOR YNCD-RELATED"/>
    <property type="match status" value="1"/>
</dbReference>
<keyword evidence="3 8" id="KW-1134">Transmembrane beta strand</keyword>
<evidence type="ECO:0000259" key="12">
    <source>
        <dbReference type="Pfam" id="PF07715"/>
    </source>
</evidence>
<keyword evidence="7 8" id="KW-0998">Cell outer membrane</keyword>
<evidence type="ECO:0000256" key="5">
    <source>
        <dbReference type="ARBA" id="ARBA00023077"/>
    </source>
</evidence>
<evidence type="ECO:0000256" key="2">
    <source>
        <dbReference type="ARBA" id="ARBA00022448"/>
    </source>
</evidence>
<dbReference type="RefSeq" id="WP_204684050.1">
    <property type="nucleotide sequence ID" value="NZ_BSNR01000014.1"/>
</dbReference>
<dbReference type="Pfam" id="PF00593">
    <property type="entry name" value="TonB_dep_Rec_b-barrel"/>
    <property type="match status" value="1"/>
</dbReference>
<keyword evidence="4 8" id="KW-0812">Transmembrane</keyword>